<dbReference type="InterPro" id="IPR036068">
    <property type="entry name" value="Nicotinate_pribotase-like_C"/>
</dbReference>
<dbReference type="Pfam" id="PF04095">
    <property type="entry name" value="NAPRTase"/>
    <property type="match status" value="1"/>
</dbReference>
<gene>
    <name evidence="11" type="ORF">DI563_16765</name>
</gene>
<evidence type="ECO:0000256" key="5">
    <source>
        <dbReference type="ARBA" id="ARBA00035007"/>
    </source>
</evidence>
<dbReference type="Proteomes" id="UP000249135">
    <property type="component" value="Unassembled WGS sequence"/>
</dbReference>
<dbReference type="NCBIfam" id="NF006629">
    <property type="entry name" value="PRK09198.1"/>
    <property type="match status" value="1"/>
</dbReference>
<keyword evidence="4 11" id="KW-0808">Transferase</keyword>
<dbReference type="SUPFAM" id="SSF51690">
    <property type="entry name" value="Nicotinate/Quinolinate PRTase C-terminal domain-like"/>
    <property type="match status" value="1"/>
</dbReference>
<dbReference type="PIRSF" id="PIRSF005943">
    <property type="entry name" value="NMPRT"/>
    <property type="match status" value="1"/>
</dbReference>
<dbReference type="CDD" id="cd01569">
    <property type="entry name" value="PBEF_like"/>
    <property type="match status" value="1"/>
</dbReference>
<organism evidence="11 12">
    <name type="scientific">Variovorax paradoxus</name>
    <dbReference type="NCBI Taxonomy" id="34073"/>
    <lineage>
        <taxon>Bacteria</taxon>
        <taxon>Pseudomonadati</taxon>
        <taxon>Pseudomonadota</taxon>
        <taxon>Betaproteobacteria</taxon>
        <taxon>Burkholderiales</taxon>
        <taxon>Comamonadaceae</taxon>
        <taxon>Variovorax</taxon>
    </lineage>
</organism>
<dbReference type="PANTHER" id="PTHR43816:SF1">
    <property type="entry name" value="NICOTINAMIDE PHOSPHORIBOSYLTRANSFERASE"/>
    <property type="match status" value="1"/>
</dbReference>
<comment type="caution">
    <text evidence="11">The sequence shown here is derived from an EMBL/GenBank/DDBJ whole genome shotgun (WGS) entry which is preliminary data.</text>
</comment>
<name>A0A2W5RNI9_VARPD</name>
<dbReference type="InterPro" id="IPR016471">
    <property type="entry name" value="Nicotinamide_PRibTrfase"/>
</dbReference>
<comment type="catalytic activity">
    <reaction evidence="8">
        <text>beta-nicotinamide D-ribonucleotide + diphosphate = 5-phospho-alpha-D-ribose 1-diphosphate + nicotinamide + H(+)</text>
        <dbReference type="Rhea" id="RHEA:16149"/>
        <dbReference type="ChEBI" id="CHEBI:14649"/>
        <dbReference type="ChEBI" id="CHEBI:15378"/>
        <dbReference type="ChEBI" id="CHEBI:17154"/>
        <dbReference type="ChEBI" id="CHEBI:33019"/>
        <dbReference type="ChEBI" id="CHEBI:58017"/>
        <dbReference type="EC" id="2.4.2.12"/>
    </reaction>
    <physiologicalReaction direction="right-to-left" evidence="8">
        <dbReference type="Rhea" id="RHEA:16151"/>
    </physiologicalReaction>
</comment>
<feature type="domain" description="Nicotinate/nicotinamide phosphoribosyltransferase" evidence="9">
    <location>
        <begin position="178"/>
        <end position="443"/>
    </location>
</feature>
<dbReference type="InterPro" id="IPR041529">
    <property type="entry name" value="DUF5598"/>
</dbReference>
<proteinExistence type="inferred from homology"/>
<dbReference type="EMBL" id="QFPP01000227">
    <property type="protein sequence ID" value="PZQ72197.1"/>
    <property type="molecule type" value="Genomic_DNA"/>
</dbReference>
<evidence type="ECO:0000313" key="12">
    <source>
        <dbReference type="Proteomes" id="UP000249135"/>
    </source>
</evidence>
<evidence type="ECO:0000256" key="7">
    <source>
        <dbReference type="ARBA" id="ARBA00035036"/>
    </source>
</evidence>
<dbReference type="InterPro" id="IPR041525">
    <property type="entry name" value="N/Namide_PRibTrfase"/>
</dbReference>
<dbReference type="InterPro" id="IPR013785">
    <property type="entry name" value="Aldolase_TIM"/>
</dbReference>
<keyword evidence="2" id="KW-0662">Pyridine nucleotide biosynthesis</keyword>
<evidence type="ECO:0000313" key="11">
    <source>
        <dbReference type="EMBL" id="PZQ72197.1"/>
    </source>
</evidence>
<sequence length="471" mass="51652">MTALPSPLGRNLLLRTDSYKVSHWKQYPPGTQTVFSYIESRGGAFSHGVFFGLQAWLREYLSTPVTRDDVDEAEAIFKLHGEPFNREGWLRLVDTHGGRLPLRIRAVPEGSVVPAHHVLATVENTDPEFFWLTSYLETELLRAIWYPTTVATVSAAAKATLLRYLEANSDDPAGQIGFKLHDFGARGVSSNESAALGGLAHLVNFLGTDTVMALVAARRWYDCEMAGFSIPAAEHSTITGWGAAHEADAYRNMVRQFGTPGAIFAVVSDSYDIFNACDRIWGTELKELVERSGATLVVRPDSGDPAQTVLKVAQILAARFGTTTNAKGFRVLKTVRIIQGDGIDLRSLRLCLSNLHHNGFAAENLLQHCNRDTMQWAMKCSAMQVDGQWREVYKQPVGDPSKASKKGRLTLAGTEAAGWRTVRIDGVSGAPADDALQTVFEDGEIVRSQSFDDVRARAAAGVQRLADRFAL</sequence>
<reference evidence="11 12" key="1">
    <citation type="submission" date="2017-08" db="EMBL/GenBank/DDBJ databases">
        <title>Infants hospitalized years apart are colonized by the same room-sourced microbial strains.</title>
        <authorList>
            <person name="Brooks B."/>
            <person name="Olm M.R."/>
            <person name="Firek B.A."/>
            <person name="Baker R."/>
            <person name="Thomas B.C."/>
            <person name="Morowitz M.J."/>
            <person name="Banfield J.F."/>
        </authorList>
    </citation>
    <scope>NUCLEOTIDE SEQUENCE [LARGE SCALE GENOMIC DNA]</scope>
    <source>
        <strain evidence="11">S2_005_003_R2_41</strain>
    </source>
</reference>
<dbReference type="Pfam" id="PF18127">
    <property type="entry name" value="NAMPT_N"/>
    <property type="match status" value="1"/>
</dbReference>
<dbReference type="GO" id="GO:0009435">
    <property type="term" value="P:NAD+ biosynthetic process"/>
    <property type="evidence" value="ECO:0007669"/>
    <property type="project" value="InterPro"/>
</dbReference>
<evidence type="ECO:0000256" key="2">
    <source>
        <dbReference type="ARBA" id="ARBA00022642"/>
    </source>
</evidence>
<dbReference type="GO" id="GO:0047280">
    <property type="term" value="F:nicotinamide phosphoribosyltransferase activity"/>
    <property type="evidence" value="ECO:0007669"/>
    <property type="project" value="UniProtKB-EC"/>
</dbReference>
<dbReference type="AlphaFoldDB" id="A0A2W5RNI9"/>
<feature type="domain" description="Nicotinamide phosphoribosyltransferase N-terminal" evidence="10">
    <location>
        <begin position="11"/>
        <end position="104"/>
    </location>
</feature>
<evidence type="ECO:0000259" key="10">
    <source>
        <dbReference type="Pfam" id="PF18127"/>
    </source>
</evidence>
<keyword evidence="3 11" id="KW-0328">Glycosyltransferase</keyword>
<dbReference type="PANTHER" id="PTHR43816">
    <property type="entry name" value="NICOTINAMIDE PHOSPHORIBOSYLTRANSFERASE"/>
    <property type="match status" value="1"/>
</dbReference>
<evidence type="ECO:0000256" key="3">
    <source>
        <dbReference type="ARBA" id="ARBA00022676"/>
    </source>
</evidence>
<evidence type="ECO:0000256" key="6">
    <source>
        <dbReference type="ARBA" id="ARBA00035024"/>
    </source>
</evidence>
<accession>A0A2W5RNI9</accession>
<evidence type="ECO:0000256" key="4">
    <source>
        <dbReference type="ARBA" id="ARBA00022679"/>
    </source>
</evidence>
<dbReference type="Gene3D" id="3.20.20.70">
    <property type="entry name" value="Aldolase class I"/>
    <property type="match status" value="1"/>
</dbReference>
<comment type="similarity">
    <text evidence="1">Belongs to the NAPRTase family.</text>
</comment>
<comment type="pathway">
    <text evidence="5">Cofactor biosynthesis; NAD(+) biosynthesis; nicotinamide D-ribonucleotide from 5-phospho-alpha-D-ribose 1-diphosphate and nicotinamide: step 1/1.</text>
</comment>
<protein>
    <recommendedName>
        <fullName evidence="7">Nicotinamide phosphoribosyltransferase</fullName>
        <ecNumber evidence="6">2.4.2.12</ecNumber>
    </recommendedName>
</protein>
<evidence type="ECO:0000256" key="1">
    <source>
        <dbReference type="ARBA" id="ARBA00010897"/>
    </source>
</evidence>
<evidence type="ECO:0000259" key="9">
    <source>
        <dbReference type="Pfam" id="PF04095"/>
    </source>
</evidence>
<dbReference type="EC" id="2.4.2.12" evidence="6"/>
<evidence type="ECO:0000256" key="8">
    <source>
        <dbReference type="ARBA" id="ARBA00047835"/>
    </source>
</evidence>